<proteinExistence type="predicted"/>
<dbReference type="AlphaFoldDB" id="A0A9P4Q3Z7"/>
<protein>
    <submittedName>
        <fullName evidence="1">Uncharacterized protein</fullName>
    </submittedName>
</protein>
<gene>
    <name evidence="1" type="ORF">K431DRAFT_151884</name>
</gene>
<dbReference type="Proteomes" id="UP000799441">
    <property type="component" value="Unassembled WGS sequence"/>
</dbReference>
<reference evidence="1" key="1">
    <citation type="journal article" date="2020" name="Stud. Mycol.">
        <title>101 Dothideomycetes genomes: a test case for predicting lifestyles and emergence of pathogens.</title>
        <authorList>
            <person name="Haridas S."/>
            <person name="Albert R."/>
            <person name="Binder M."/>
            <person name="Bloem J."/>
            <person name="Labutti K."/>
            <person name="Salamov A."/>
            <person name="Andreopoulos B."/>
            <person name="Baker S."/>
            <person name="Barry K."/>
            <person name="Bills G."/>
            <person name="Bluhm B."/>
            <person name="Cannon C."/>
            <person name="Castanera R."/>
            <person name="Culley D."/>
            <person name="Daum C."/>
            <person name="Ezra D."/>
            <person name="Gonzalez J."/>
            <person name="Henrissat B."/>
            <person name="Kuo A."/>
            <person name="Liang C."/>
            <person name="Lipzen A."/>
            <person name="Lutzoni F."/>
            <person name="Magnuson J."/>
            <person name="Mondo S."/>
            <person name="Nolan M."/>
            <person name="Ohm R."/>
            <person name="Pangilinan J."/>
            <person name="Park H.-J."/>
            <person name="Ramirez L."/>
            <person name="Alfaro M."/>
            <person name="Sun H."/>
            <person name="Tritt A."/>
            <person name="Yoshinaga Y."/>
            <person name="Zwiers L.-H."/>
            <person name="Turgeon B."/>
            <person name="Goodwin S."/>
            <person name="Spatafora J."/>
            <person name="Crous P."/>
            <person name="Grigoriev I."/>
        </authorList>
    </citation>
    <scope>NUCLEOTIDE SEQUENCE</scope>
    <source>
        <strain evidence="1">CBS 116435</strain>
    </source>
</reference>
<organism evidence="1 2">
    <name type="scientific">Polychaeton citri CBS 116435</name>
    <dbReference type="NCBI Taxonomy" id="1314669"/>
    <lineage>
        <taxon>Eukaryota</taxon>
        <taxon>Fungi</taxon>
        <taxon>Dikarya</taxon>
        <taxon>Ascomycota</taxon>
        <taxon>Pezizomycotina</taxon>
        <taxon>Dothideomycetes</taxon>
        <taxon>Dothideomycetidae</taxon>
        <taxon>Capnodiales</taxon>
        <taxon>Capnodiaceae</taxon>
        <taxon>Polychaeton</taxon>
    </lineage>
</organism>
<name>A0A9P4Q3Z7_9PEZI</name>
<evidence type="ECO:0000313" key="1">
    <source>
        <dbReference type="EMBL" id="KAF2717622.1"/>
    </source>
</evidence>
<sequence>MRHNVCTESRRPRGLVRATYIQSCGPGNCWTHMRTGVFGTVSGRHTRVSPHAEQRDLHSTCAVLPRFPLSSPACLPAYLHFPCLCVPGSLADPGWPAAAASRHAVAVSRFRLVVTALNGGGAAVCIDVP</sequence>
<accession>A0A9P4Q3Z7</accession>
<evidence type="ECO:0000313" key="2">
    <source>
        <dbReference type="Proteomes" id="UP000799441"/>
    </source>
</evidence>
<keyword evidence="2" id="KW-1185">Reference proteome</keyword>
<comment type="caution">
    <text evidence="1">The sequence shown here is derived from an EMBL/GenBank/DDBJ whole genome shotgun (WGS) entry which is preliminary data.</text>
</comment>
<dbReference type="EMBL" id="MU003840">
    <property type="protein sequence ID" value="KAF2717622.1"/>
    <property type="molecule type" value="Genomic_DNA"/>
</dbReference>